<evidence type="ECO:0000313" key="3">
    <source>
        <dbReference type="EMBL" id="KAJ8954506.1"/>
    </source>
</evidence>
<organism evidence="3 4">
    <name type="scientific">Aromia moschata</name>
    <dbReference type="NCBI Taxonomy" id="1265417"/>
    <lineage>
        <taxon>Eukaryota</taxon>
        <taxon>Metazoa</taxon>
        <taxon>Ecdysozoa</taxon>
        <taxon>Arthropoda</taxon>
        <taxon>Hexapoda</taxon>
        <taxon>Insecta</taxon>
        <taxon>Pterygota</taxon>
        <taxon>Neoptera</taxon>
        <taxon>Endopterygota</taxon>
        <taxon>Coleoptera</taxon>
        <taxon>Polyphaga</taxon>
        <taxon>Cucujiformia</taxon>
        <taxon>Chrysomeloidea</taxon>
        <taxon>Cerambycidae</taxon>
        <taxon>Cerambycinae</taxon>
        <taxon>Callichromatini</taxon>
        <taxon>Aromia</taxon>
    </lineage>
</organism>
<name>A0AAV8YSM3_9CUCU</name>
<protein>
    <recommendedName>
        <fullName evidence="2">Thymidylate kinase-like domain-containing protein</fullName>
    </recommendedName>
</protein>
<evidence type="ECO:0000256" key="1">
    <source>
        <dbReference type="SAM" id="MobiDB-lite"/>
    </source>
</evidence>
<comment type="caution">
    <text evidence="3">The sequence shown here is derived from an EMBL/GenBank/DDBJ whole genome shotgun (WGS) entry which is preliminary data.</text>
</comment>
<dbReference type="Pfam" id="PF02223">
    <property type="entry name" value="Thymidylate_kin"/>
    <property type="match status" value="1"/>
</dbReference>
<dbReference type="SUPFAM" id="SSF48371">
    <property type="entry name" value="ARM repeat"/>
    <property type="match status" value="1"/>
</dbReference>
<dbReference type="PANTHER" id="PTHR21356">
    <property type="entry name" value="ARMADILLO REPEAT CONTAINING 2"/>
    <property type="match status" value="1"/>
</dbReference>
<dbReference type="Gene3D" id="1.25.10.10">
    <property type="entry name" value="Leucine-rich Repeat Variant"/>
    <property type="match status" value="1"/>
</dbReference>
<gene>
    <name evidence="3" type="ORF">NQ318_000737</name>
</gene>
<dbReference type="Gene3D" id="3.40.50.300">
    <property type="entry name" value="P-loop containing nucleotide triphosphate hydrolases"/>
    <property type="match status" value="1"/>
</dbReference>
<evidence type="ECO:0000259" key="2">
    <source>
        <dbReference type="Pfam" id="PF02223"/>
    </source>
</evidence>
<dbReference type="AlphaFoldDB" id="A0AAV8YSM3"/>
<dbReference type="Proteomes" id="UP001162162">
    <property type="component" value="Unassembled WGS sequence"/>
</dbReference>
<dbReference type="PANTHER" id="PTHR21356:SF1">
    <property type="entry name" value="ARMADILLO REPEAT-CONTAINING PROTEIN 2"/>
    <property type="match status" value="1"/>
</dbReference>
<reference evidence="3" key="1">
    <citation type="journal article" date="2023" name="Insect Mol. Biol.">
        <title>Genome sequencing provides insights into the evolution of gene families encoding plant cell wall-degrading enzymes in longhorned beetles.</title>
        <authorList>
            <person name="Shin N.R."/>
            <person name="Okamura Y."/>
            <person name="Kirsch R."/>
            <person name="Pauchet Y."/>
        </authorList>
    </citation>
    <scope>NUCLEOTIDE SEQUENCE</scope>
    <source>
        <strain evidence="3">AMC_N1</strain>
    </source>
</reference>
<dbReference type="InterPro" id="IPR027417">
    <property type="entry name" value="P-loop_NTPase"/>
</dbReference>
<dbReference type="InterPro" id="IPR016024">
    <property type="entry name" value="ARM-type_fold"/>
</dbReference>
<dbReference type="InterPro" id="IPR038905">
    <property type="entry name" value="ARMC2"/>
</dbReference>
<dbReference type="InterPro" id="IPR011989">
    <property type="entry name" value="ARM-like"/>
</dbReference>
<dbReference type="GO" id="GO:0044782">
    <property type="term" value="P:cilium organization"/>
    <property type="evidence" value="ECO:0007669"/>
    <property type="project" value="TreeGrafter"/>
</dbReference>
<proteinExistence type="predicted"/>
<sequence>MVLTPNMITKPLVPPSRPNTKHIKHQRSNSLSEINDTIFNIALKESHKVKLPSLDQCRPLQKRKIFKNTSSLDNLPEEAETPTEPRTIESRNAFSSPQERTDFNESDTMFGRPSLKQQNLSQCLLLGPQNLDKLFDNRQIIENSQTLFLNTGYFSIEEKKDRTVEEVLHDLNSENGKHYNEVRVVSLANELYECMEREDMINSKVPSKVKIQILKCLYKFVESQNEQILINIAKIILSKNLLELFLDALGRSSPLDDAEACVYGYGAVKFLTMNPKLLDKILGLGILQLMVLHIKIINMAKLEKTAIPEQTNHALFQLTGALRNLVSDDLVYDSFISCGTITQLCQTLEIFSSDMDIVGNISRTLSIISTNECCCDTIVEYNDVYKIFIHLFDKYPGNEEIIVRLTYTLGNIVAKIDNTRLKFFYEDRSIECLLQLWKIYLERTLQNCSLKLEQNDEFDSNPEDVMIKIIRVIANMVINPEIGKELNEKYGSQLIDEVLKVLISNPFKKNEELVLSVLSTLNNLSYYFTNELEVDIFHVKQIDIVEGVTEFTKSKNKECVIETMRILGNLSRSKITRKYISESLIFETLIKLLNKDEEKLFGIEQNTEEADLYVSQEYLVWEEFANVATNLLEKIEYFLDTFDQINIENSDNEIKKPKDNGTNITLAACVFNKSEHKDADGVKKLVEIYETTYDKIKKFEAVDEAKKYPLIVLEGLDGCGNYIAALEVQMLLRDKPVVMDRFWHSTCAYAIAQAVADHPGEFAMPPAGDKIYCWPEDLFKPDAVLLLEVSENVRIQRLSRRVNFTTQENLLQSCGEFRQK</sequence>
<evidence type="ECO:0000313" key="4">
    <source>
        <dbReference type="Proteomes" id="UP001162162"/>
    </source>
</evidence>
<feature type="domain" description="Thymidylate kinase-like" evidence="2">
    <location>
        <begin position="731"/>
        <end position="813"/>
    </location>
</feature>
<feature type="region of interest" description="Disordered" evidence="1">
    <location>
        <begin position="68"/>
        <end position="103"/>
    </location>
</feature>
<keyword evidence="4" id="KW-1185">Reference proteome</keyword>
<accession>A0AAV8YSM3</accession>
<dbReference type="SUPFAM" id="SSF52540">
    <property type="entry name" value="P-loop containing nucleoside triphosphate hydrolases"/>
    <property type="match status" value="1"/>
</dbReference>
<dbReference type="InterPro" id="IPR039430">
    <property type="entry name" value="Thymidylate_kin-like_dom"/>
</dbReference>
<dbReference type="EMBL" id="JAPWTK010000047">
    <property type="protein sequence ID" value="KAJ8954506.1"/>
    <property type="molecule type" value="Genomic_DNA"/>
</dbReference>